<evidence type="ECO:0000256" key="3">
    <source>
        <dbReference type="ARBA" id="ARBA00007103"/>
    </source>
</evidence>
<evidence type="ECO:0000256" key="1">
    <source>
        <dbReference type="ARBA" id="ARBA00001933"/>
    </source>
</evidence>
<keyword evidence="8 12" id="KW-0198">Cysteine biosynthesis</keyword>
<keyword evidence="5 12" id="KW-0028">Amino-acid biosynthesis</keyword>
<dbReference type="EC" id="2.5.1.47" evidence="4 12"/>
<evidence type="ECO:0000313" key="15">
    <source>
        <dbReference type="Proteomes" id="UP000824063"/>
    </source>
</evidence>
<dbReference type="NCBIfam" id="TIGR01139">
    <property type="entry name" value="cysK"/>
    <property type="match status" value="1"/>
</dbReference>
<dbReference type="CDD" id="cd01561">
    <property type="entry name" value="CBS_like"/>
    <property type="match status" value="1"/>
</dbReference>
<evidence type="ECO:0000256" key="9">
    <source>
        <dbReference type="ARBA" id="ARBA00047931"/>
    </source>
</evidence>
<keyword evidence="6 12" id="KW-0808">Transferase</keyword>
<dbReference type="AlphaFoldDB" id="A0A9D2F8Q3"/>
<dbReference type="GO" id="GO:0006535">
    <property type="term" value="P:cysteine biosynthetic process from serine"/>
    <property type="evidence" value="ECO:0007669"/>
    <property type="project" value="UniProtKB-UniRule"/>
</dbReference>
<dbReference type="InterPro" id="IPR005859">
    <property type="entry name" value="CysK"/>
</dbReference>
<dbReference type="Pfam" id="PF00291">
    <property type="entry name" value="PALP"/>
    <property type="match status" value="1"/>
</dbReference>
<dbReference type="EMBL" id="DXBN01000183">
    <property type="protein sequence ID" value="HIZ53867.1"/>
    <property type="molecule type" value="Genomic_DNA"/>
</dbReference>
<keyword evidence="7 10" id="KW-0663">Pyridoxal phosphate</keyword>
<comment type="catalytic activity">
    <reaction evidence="9 12">
        <text>O-acetyl-L-serine + hydrogen sulfide = L-cysteine + acetate</text>
        <dbReference type="Rhea" id="RHEA:14829"/>
        <dbReference type="ChEBI" id="CHEBI:29919"/>
        <dbReference type="ChEBI" id="CHEBI:30089"/>
        <dbReference type="ChEBI" id="CHEBI:35235"/>
        <dbReference type="ChEBI" id="CHEBI:58340"/>
        <dbReference type="EC" id="2.5.1.47"/>
    </reaction>
</comment>
<dbReference type="InterPro" id="IPR001216">
    <property type="entry name" value="P-phosphate_BS"/>
</dbReference>
<sequence length="304" mass="32166">MLYNNIIEAVGKTPLIKVENTEANMADIYVKVESFNPGGSVKDRAAYYMIKSAAEKGLIKQGDTIIEATSGNMGISLSMIGAALGYKMVIVMPDTMSLERRKMITAYGAELVLTPGSKGMLGSIEKAQELAAEKGYFVINQFKNMANFQAHLETTGVEIYDDLNGELDAFVAGVGTGGTVSGIGSFLKSKNPAIQIIAIQPDKSPVLTGGNPGPHGIQGIGANFVPEIYKAEVIDEVLSMDQETAYAASRELGKKAGILVGMSAGGNFAAAKIIAKRLGAGKKVVTILPDTGERYLSTILFDEE</sequence>
<name>A0A9D2F8Q3_9ENTE</name>
<evidence type="ECO:0000256" key="7">
    <source>
        <dbReference type="ARBA" id="ARBA00022898"/>
    </source>
</evidence>
<feature type="modified residue" description="N6-(pyridoxal phosphate)lysine" evidence="11">
    <location>
        <position position="42"/>
    </location>
</feature>
<gene>
    <name evidence="14" type="primary">cysK</name>
    <name evidence="14" type="ORF">IAA20_08005</name>
</gene>
<evidence type="ECO:0000256" key="4">
    <source>
        <dbReference type="ARBA" id="ARBA00012681"/>
    </source>
</evidence>
<evidence type="ECO:0000256" key="5">
    <source>
        <dbReference type="ARBA" id="ARBA00022605"/>
    </source>
</evidence>
<proteinExistence type="inferred from homology"/>
<organism evidence="14 15">
    <name type="scientific">Candidatus Enterococcus avicola</name>
    <dbReference type="NCBI Taxonomy" id="2838561"/>
    <lineage>
        <taxon>Bacteria</taxon>
        <taxon>Bacillati</taxon>
        <taxon>Bacillota</taxon>
        <taxon>Bacilli</taxon>
        <taxon>Lactobacillales</taxon>
        <taxon>Enterococcaceae</taxon>
        <taxon>Enterococcus</taxon>
    </lineage>
</organism>
<dbReference type="SUPFAM" id="SSF53686">
    <property type="entry name" value="Tryptophan synthase beta subunit-like PLP-dependent enzymes"/>
    <property type="match status" value="1"/>
</dbReference>
<dbReference type="PROSITE" id="PS00901">
    <property type="entry name" value="CYS_SYNTHASE"/>
    <property type="match status" value="1"/>
</dbReference>
<dbReference type="PANTHER" id="PTHR10314">
    <property type="entry name" value="CYSTATHIONINE BETA-SYNTHASE"/>
    <property type="match status" value="1"/>
</dbReference>
<feature type="domain" description="Tryptophan synthase beta chain-like PALP" evidence="13">
    <location>
        <begin position="8"/>
        <end position="290"/>
    </location>
</feature>
<reference evidence="14" key="2">
    <citation type="submission" date="2021-04" db="EMBL/GenBank/DDBJ databases">
        <authorList>
            <person name="Gilroy R."/>
        </authorList>
    </citation>
    <scope>NUCLEOTIDE SEQUENCE</scope>
    <source>
        <strain evidence="14">CHK172-16539</strain>
    </source>
</reference>
<evidence type="ECO:0000256" key="8">
    <source>
        <dbReference type="ARBA" id="ARBA00023192"/>
    </source>
</evidence>
<evidence type="ECO:0000256" key="11">
    <source>
        <dbReference type="PIRSR" id="PIRSR605856-51"/>
    </source>
</evidence>
<dbReference type="FunFam" id="3.40.50.1100:FF:000006">
    <property type="entry name" value="Cysteine synthase"/>
    <property type="match status" value="1"/>
</dbReference>
<comment type="caution">
    <text evidence="14">The sequence shown here is derived from an EMBL/GenBank/DDBJ whole genome shotgun (WGS) entry which is preliminary data.</text>
</comment>
<dbReference type="InterPro" id="IPR036052">
    <property type="entry name" value="TrpB-like_PALP_sf"/>
</dbReference>
<evidence type="ECO:0000259" key="13">
    <source>
        <dbReference type="Pfam" id="PF00291"/>
    </source>
</evidence>
<dbReference type="InterPro" id="IPR005856">
    <property type="entry name" value="Cys_synth"/>
</dbReference>
<evidence type="ECO:0000313" key="14">
    <source>
        <dbReference type="EMBL" id="HIZ53867.1"/>
    </source>
</evidence>
<evidence type="ECO:0000256" key="2">
    <source>
        <dbReference type="ARBA" id="ARBA00004962"/>
    </source>
</evidence>
<evidence type="ECO:0000256" key="12">
    <source>
        <dbReference type="RuleBase" id="RU003985"/>
    </source>
</evidence>
<feature type="binding site" evidence="10">
    <location>
        <begin position="175"/>
        <end position="179"/>
    </location>
    <ligand>
        <name>pyridoxal 5'-phosphate</name>
        <dbReference type="ChEBI" id="CHEBI:597326"/>
    </ligand>
</feature>
<evidence type="ECO:0000256" key="10">
    <source>
        <dbReference type="PIRSR" id="PIRSR605856-50"/>
    </source>
</evidence>
<evidence type="ECO:0000256" key="6">
    <source>
        <dbReference type="ARBA" id="ARBA00022679"/>
    </source>
</evidence>
<comment type="similarity">
    <text evidence="3 12">Belongs to the cysteine synthase/cystathionine beta-synthase family.</text>
</comment>
<comment type="pathway">
    <text evidence="2">Amino-acid biosynthesis; L-cysteine biosynthesis; L-cysteine from L-serine: step 2/2.</text>
</comment>
<feature type="binding site" evidence="10">
    <location>
        <position position="263"/>
    </location>
    <ligand>
        <name>pyridoxal 5'-phosphate</name>
        <dbReference type="ChEBI" id="CHEBI:597326"/>
    </ligand>
</feature>
<dbReference type="GO" id="GO:0004124">
    <property type="term" value="F:cysteine synthase activity"/>
    <property type="evidence" value="ECO:0007669"/>
    <property type="project" value="UniProtKB-UniRule"/>
</dbReference>
<protein>
    <recommendedName>
        <fullName evidence="4 12">Cysteine synthase</fullName>
        <ecNumber evidence="4 12">2.5.1.47</ecNumber>
    </recommendedName>
</protein>
<dbReference type="Gene3D" id="3.40.50.1100">
    <property type="match status" value="2"/>
</dbReference>
<dbReference type="NCBIfam" id="TIGR01136">
    <property type="entry name" value="cysKM"/>
    <property type="match status" value="1"/>
</dbReference>
<dbReference type="InterPro" id="IPR050214">
    <property type="entry name" value="Cys_Synth/Cystath_Beta-Synth"/>
</dbReference>
<comment type="cofactor">
    <cofactor evidence="1 10 12">
        <name>pyridoxal 5'-phosphate</name>
        <dbReference type="ChEBI" id="CHEBI:597326"/>
    </cofactor>
</comment>
<reference evidence="14" key="1">
    <citation type="journal article" date="2021" name="PeerJ">
        <title>Extensive microbial diversity within the chicken gut microbiome revealed by metagenomics and culture.</title>
        <authorList>
            <person name="Gilroy R."/>
            <person name="Ravi A."/>
            <person name="Getino M."/>
            <person name="Pursley I."/>
            <person name="Horton D.L."/>
            <person name="Alikhan N.F."/>
            <person name="Baker D."/>
            <person name="Gharbi K."/>
            <person name="Hall N."/>
            <person name="Watson M."/>
            <person name="Adriaenssens E.M."/>
            <person name="Foster-Nyarko E."/>
            <person name="Jarju S."/>
            <person name="Secka A."/>
            <person name="Antonio M."/>
            <person name="Oren A."/>
            <person name="Chaudhuri R.R."/>
            <person name="La Ragione R."/>
            <person name="Hildebrand F."/>
            <person name="Pallen M.J."/>
        </authorList>
    </citation>
    <scope>NUCLEOTIDE SEQUENCE</scope>
    <source>
        <strain evidence="14">CHK172-16539</strain>
    </source>
</reference>
<accession>A0A9D2F8Q3</accession>
<feature type="binding site" evidence="10">
    <location>
        <position position="72"/>
    </location>
    <ligand>
        <name>pyridoxal 5'-phosphate</name>
        <dbReference type="ChEBI" id="CHEBI:597326"/>
    </ligand>
</feature>
<dbReference type="Proteomes" id="UP000824063">
    <property type="component" value="Unassembled WGS sequence"/>
</dbReference>
<dbReference type="InterPro" id="IPR001926">
    <property type="entry name" value="TrpB-like_PALP"/>
</dbReference>